<evidence type="ECO:0000313" key="3">
    <source>
        <dbReference type="Proteomes" id="UP001595834"/>
    </source>
</evidence>
<keyword evidence="3" id="KW-1185">Reference proteome</keyword>
<dbReference type="InterPro" id="IPR007278">
    <property type="entry name" value="DUF397"/>
</dbReference>
<feature type="domain" description="DUF397" evidence="1">
    <location>
        <begin position="12"/>
        <end position="65"/>
    </location>
</feature>
<dbReference type="Pfam" id="PF04149">
    <property type="entry name" value="DUF397"/>
    <property type="match status" value="1"/>
</dbReference>
<dbReference type="RefSeq" id="WP_344378959.1">
    <property type="nucleotide sequence ID" value="NZ_BAAASQ010000023.1"/>
</dbReference>
<gene>
    <name evidence="2" type="ORF">ACFPFX_15735</name>
</gene>
<organism evidence="2 3">
    <name type="scientific">Streptomyces mauvecolor</name>
    <dbReference type="NCBI Taxonomy" id="58345"/>
    <lineage>
        <taxon>Bacteria</taxon>
        <taxon>Bacillati</taxon>
        <taxon>Actinomycetota</taxon>
        <taxon>Actinomycetes</taxon>
        <taxon>Kitasatosporales</taxon>
        <taxon>Streptomycetaceae</taxon>
        <taxon>Streptomyces</taxon>
    </lineage>
</organism>
<evidence type="ECO:0000313" key="2">
    <source>
        <dbReference type="EMBL" id="MFC4957734.1"/>
    </source>
</evidence>
<evidence type="ECO:0000259" key="1">
    <source>
        <dbReference type="Pfam" id="PF04149"/>
    </source>
</evidence>
<dbReference type="Proteomes" id="UP001595834">
    <property type="component" value="Unassembled WGS sequence"/>
</dbReference>
<name>A0ABV9UKU6_9ACTN</name>
<proteinExistence type="predicted"/>
<reference evidence="3" key="1">
    <citation type="journal article" date="2019" name="Int. J. Syst. Evol. Microbiol.">
        <title>The Global Catalogue of Microorganisms (GCM) 10K type strain sequencing project: providing services to taxonomists for standard genome sequencing and annotation.</title>
        <authorList>
            <consortium name="The Broad Institute Genomics Platform"/>
            <consortium name="The Broad Institute Genome Sequencing Center for Infectious Disease"/>
            <person name="Wu L."/>
            <person name="Ma J."/>
        </authorList>
    </citation>
    <scope>NUCLEOTIDE SEQUENCE [LARGE SCALE GENOMIC DNA]</scope>
    <source>
        <strain evidence="3">CCM 7224</strain>
    </source>
</reference>
<sequence length="70" mass="7548">MNTKPRPCSADGWFRSSYSNGSGGECVEASFGFGASCAVRDSKWAEGPRLMFRHGAWGAFVDAVRAEQLS</sequence>
<accession>A0ABV9UKU6</accession>
<protein>
    <submittedName>
        <fullName evidence="2">DUF397 domain-containing protein</fullName>
    </submittedName>
</protein>
<comment type="caution">
    <text evidence="2">The sequence shown here is derived from an EMBL/GenBank/DDBJ whole genome shotgun (WGS) entry which is preliminary data.</text>
</comment>
<dbReference type="EMBL" id="JBHSIZ010000016">
    <property type="protein sequence ID" value="MFC4957734.1"/>
    <property type="molecule type" value="Genomic_DNA"/>
</dbReference>